<protein>
    <submittedName>
        <fullName evidence="2">Uncharacterized protein</fullName>
    </submittedName>
</protein>
<keyword evidence="1" id="KW-1133">Transmembrane helix</keyword>
<evidence type="ECO:0000313" key="3">
    <source>
        <dbReference type="Proteomes" id="UP000694044"/>
    </source>
</evidence>
<dbReference type="Proteomes" id="UP000694044">
    <property type="component" value="Unassembled WGS sequence"/>
</dbReference>
<reference evidence="2" key="1">
    <citation type="submission" date="2021-02" db="EMBL/GenBank/DDBJ databases">
        <authorList>
            <person name="Palmer J.M."/>
        </authorList>
    </citation>
    <scope>NUCLEOTIDE SEQUENCE</scope>
    <source>
        <strain evidence="2">SCRP734</strain>
    </source>
</reference>
<sequence>MWAMRIVVVVWAAVGLGPLLLQLRGFTAFVTPHKMSEDFVTPSGLPVETADLHAMCPVTAMFFAGAGWNVCPTHYYRLESGVFCHIIVPQYNVHGNYVLRNHSDVSTSSSCSNRSFPFEMNFYHGSIGYYSIYAEANGTFCTQDNTAYVQVNGVGTYDINGVRLAEDKGTHAYRMSYWYIVSGTVFVLVRGFALRRSFVVCKRFAERYDRIGESIRIQEAVVYIQESMRLSAHGAKNSHRLLLLYLIIDQGVMSDFFLLSTQEGLLGRIQSISLGYNLASVMSMLFEMVETMNWMSERQRCLVKRLLFNYETVMLGELITAGLLRTYLTSVNRSRLRDSEPAAEVASHYVVGLAGHLVLALGGLSIIMTARTLGAIGVVWWKFGTLRVLTKTCSVEAALGTRCKLILLSEYVLENEELYYKPRPILLF</sequence>
<feature type="transmembrane region" description="Helical" evidence="1">
    <location>
        <begin position="176"/>
        <end position="193"/>
    </location>
</feature>
<keyword evidence="1" id="KW-0472">Membrane</keyword>
<dbReference type="OrthoDB" id="111039at2759"/>
<feature type="transmembrane region" description="Helical" evidence="1">
    <location>
        <begin position="348"/>
        <end position="381"/>
    </location>
</feature>
<keyword evidence="1" id="KW-0812">Transmembrane</keyword>
<comment type="caution">
    <text evidence="2">The sequence shown here is derived from an EMBL/GenBank/DDBJ whole genome shotgun (WGS) entry which is preliminary data.</text>
</comment>
<feature type="transmembrane region" description="Helical" evidence="1">
    <location>
        <begin position="307"/>
        <end position="328"/>
    </location>
</feature>
<evidence type="ECO:0000256" key="1">
    <source>
        <dbReference type="SAM" id="Phobius"/>
    </source>
</evidence>
<organism evidence="2 3">
    <name type="scientific">Phytophthora pseudosyringae</name>
    <dbReference type="NCBI Taxonomy" id="221518"/>
    <lineage>
        <taxon>Eukaryota</taxon>
        <taxon>Sar</taxon>
        <taxon>Stramenopiles</taxon>
        <taxon>Oomycota</taxon>
        <taxon>Peronosporomycetes</taxon>
        <taxon>Peronosporales</taxon>
        <taxon>Peronosporaceae</taxon>
        <taxon>Phytophthora</taxon>
    </lineage>
</organism>
<accession>A0A8T1VKE9</accession>
<dbReference type="EMBL" id="JAGDFM010000239">
    <property type="protein sequence ID" value="KAG7381581.1"/>
    <property type="molecule type" value="Genomic_DNA"/>
</dbReference>
<name>A0A8T1VKE9_9STRA</name>
<feature type="transmembrane region" description="Helical" evidence="1">
    <location>
        <begin position="265"/>
        <end position="286"/>
    </location>
</feature>
<proteinExistence type="predicted"/>
<evidence type="ECO:0000313" key="2">
    <source>
        <dbReference type="EMBL" id="KAG7381581.1"/>
    </source>
</evidence>
<keyword evidence="3" id="KW-1185">Reference proteome</keyword>
<dbReference type="AlphaFoldDB" id="A0A8T1VKE9"/>
<gene>
    <name evidence="2" type="ORF">PHYPSEUDO_005821</name>
</gene>